<reference evidence="6 7" key="1">
    <citation type="submission" date="2018-03" db="EMBL/GenBank/DDBJ databases">
        <title>Genomic Encyclopedia of Type Strains, Phase III (KMG-III): the genomes of soil and plant-associated and newly described type strains.</title>
        <authorList>
            <person name="Whitman W."/>
        </authorList>
    </citation>
    <scope>NUCLEOTIDE SEQUENCE [LARGE SCALE GENOMIC DNA]</scope>
    <source>
        <strain evidence="6 7">CGMCC 4.7097</strain>
    </source>
</reference>
<evidence type="ECO:0000256" key="5">
    <source>
        <dbReference type="RuleBase" id="RU003560"/>
    </source>
</evidence>
<keyword evidence="2 6" id="KW-0032">Aminotransferase</keyword>
<dbReference type="InterPro" id="IPR015422">
    <property type="entry name" value="PyrdxlP-dep_Trfase_small"/>
</dbReference>
<evidence type="ECO:0000313" key="7">
    <source>
        <dbReference type="Proteomes" id="UP000241118"/>
    </source>
</evidence>
<evidence type="ECO:0000313" key="6">
    <source>
        <dbReference type="EMBL" id="PSL48631.1"/>
    </source>
</evidence>
<sequence>MVSSSAAQEFADANLRAKMASLGMAIHYTRAEGNTLYYRDSENREVAVTDFVGSFGSLMFGHNHPEIVARAKEILDNQTPIFTLMLGHSYANEVATALNAIVRRELGTDEPYYGFFANSGAEGVEVVIKHAEFDRQARAAELIAEVEANLEAARTAVADGAVIADDAFDSLGLAAAEGIDGLVAEVARANAEVAALPPVFLALERAFHGKLVASVNLTYNPDLRLPFTRLGPRARFVPSDAPDRLREVVAEERRQVFDVQVADGVVSVVRRDFPVFAGFFVEPIRGEAGIKPVNAEYAREIERVCAELDCPIVLDEIQSGMGRTGTFFASTHIGLRGDYYVLAKSLGGGIAKTSAVLVRERRYRKDFELLHSSTFAKDSFSSLIALKVLELLEAEDGEAYRKAAERGERLTEMLTGLWKEYPDVIKEVRGRGLMLGVEFQDQLDASSPAIRGIAEEGFLGFGIASYLLREHKIRTFPTASATTTLRLEPSIHLTDAEIEKLDTALRDLCALVHAQDDRWLAQA</sequence>
<organism evidence="6 7">
    <name type="scientific">Saccharothrix carnea</name>
    <dbReference type="NCBI Taxonomy" id="1280637"/>
    <lineage>
        <taxon>Bacteria</taxon>
        <taxon>Bacillati</taxon>
        <taxon>Actinomycetota</taxon>
        <taxon>Actinomycetes</taxon>
        <taxon>Pseudonocardiales</taxon>
        <taxon>Pseudonocardiaceae</taxon>
        <taxon>Saccharothrix</taxon>
    </lineage>
</organism>
<dbReference type="GO" id="GO:0042802">
    <property type="term" value="F:identical protein binding"/>
    <property type="evidence" value="ECO:0007669"/>
    <property type="project" value="TreeGrafter"/>
</dbReference>
<evidence type="ECO:0000256" key="3">
    <source>
        <dbReference type="ARBA" id="ARBA00022679"/>
    </source>
</evidence>
<keyword evidence="7" id="KW-1185">Reference proteome</keyword>
<name>A0A2P8HQZ0_SACCR</name>
<evidence type="ECO:0000256" key="2">
    <source>
        <dbReference type="ARBA" id="ARBA00022576"/>
    </source>
</evidence>
<dbReference type="GO" id="GO:0030170">
    <property type="term" value="F:pyridoxal phosphate binding"/>
    <property type="evidence" value="ECO:0007669"/>
    <property type="project" value="InterPro"/>
</dbReference>
<dbReference type="AlphaFoldDB" id="A0A2P8HQZ0"/>
<keyword evidence="3 6" id="KW-0808">Transferase</keyword>
<dbReference type="InterPro" id="IPR015421">
    <property type="entry name" value="PyrdxlP-dep_Trfase_major"/>
</dbReference>
<dbReference type="Proteomes" id="UP000241118">
    <property type="component" value="Unassembled WGS sequence"/>
</dbReference>
<dbReference type="PANTHER" id="PTHR11986:SF79">
    <property type="entry name" value="ACETYLORNITHINE AMINOTRANSFERASE, MITOCHONDRIAL"/>
    <property type="match status" value="1"/>
</dbReference>
<dbReference type="RefSeq" id="WP_106620140.1">
    <property type="nucleotide sequence ID" value="NZ_PYAX01000024.1"/>
</dbReference>
<dbReference type="Pfam" id="PF00202">
    <property type="entry name" value="Aminotran_3"/>
    <property type="match status" value="1"/>
</dbReference>
<accession>A0A2P8HQZ0</accession>
<dbReference type="GO" id="GO:0008483">
    <property type="term" value="F:transaminase activity"/>
    <property type="evidence" value="ECO:0007669"/>
    <property type="project" value="UniProtKB-KW"/>
</dbReference>
<comment type="similarity">
    <text evidence="5">Belongs to the class-III pyridoxal-phosphate-dependent aminotransferase family.</text>
</comment>
<evidence type="ECO:0000256" key="1">
    <source>
        <dbReference type="ARBA" id="ARBA00001933"/>
    </source>
</evidence>
<proteinExistence type="inferred from homology"/>
<dbReference type="PIRSF" id="PIRSF000521">
    <property type="entry name" value="Transaminase_4ab_Lys_Orn"/>
    <property type="match status" value="1"/>
</dbReference>
<dbReference type="InterPro" id="IPR005814">
    <property type="entry name" value="Aminotrans_3"/>
</dbReference>
<comment type="cofactor">
    <cofactor evidence="1">
        <name>pyridoxal 5'-phosphate</name>
        <dbReference type="ChEBI" id="CHEBI:597326"/>
    </cofactor>
</comment>
<evidence type="ECO:0000256" key="4">
    <source>
        <dbReference type="ARBA" id="ARBA00022898"/>
    </source>
</evidence>
<dbReference type="OrthoDB" id="9801052at2"/>
<dbReference type="Gene3D" id="3.90.1150.10">
    <property type="entry name" value="Aspartate Aminotransferase, domain 1"/>
    <property type="match status" value="2"/>
</dbReference>
<dbReference type="EMBL" id="PYAX01000024">
    <property type="protein sequence ID" value="PSL48631.1"/>
    <property type="molecule type" value="Genomic_DNA"/>
</dbReference>
<protein>
    <submittedName>
        <fullName evidence="6">Acetylornithine/succinyldiaminopimelate/putresci ne aminotransferase</fullName>
    </submittedName>
</protein>
<gene>
    <name evidence="6" type="ORF">B0I31_12418</name>
</gene>
<dbReference type="InterPro" id="IPR050103">
    <property type="entry name" value="Class-III_PLP-dep_AT"/>
</dbReference>
<dbReference type="InterPro" id="IPR015424">
    <property type="entry name" value="PyrdxlP-dep_Trfase"/>
</dbReference>
<dbReference type="PANTHER" id="PTHR11986">
    <property type="entry name" value="AMINOTRANSFERASE CLASS III"/>
    <property type="match status" value="1"/>
</dbReference>
<dbReference type="SUPFAM" id="SSF53383">
    <property type="entry name" value="PLP-dependent transferases"/>
    <property type="match status" value="1"/>
</dbReference>
<comment type="caution">
    <text evidence="6">The sequence shown here is derived from an EMBL/GenBank/DDBJ whole genome shotgun (WGS) entry which is preliminary data.</text>
</comment>
<dbReference type="Gene3D" id="3.40.640.10">
    <property type="entry name" value="Type I PLP-dependent aspartate aminotransferase-like (Major domain)"/>
    <property type="match status" value="2"/>
</dbReference>
<keyword evidence="4 5" id="KW-0663">Pyridoxal phosphate</keyword>